<dbReference type="InterPro" id="IPR050204">
    <property type="entry name" value="AraC_XylS_family_regulators"/>
</dbReference>
<dbReference type="EMBL" id="RPDH01000001">
    <property type="protein sequence ID" value="RPE12178.1"/>
    <property type="molecule type" value="Genomic_DNA"/>
</dbReference>
<dbReference type="PRINTS" id="PR00032">
    <property type="entry name" value="HTHARAC"/>
</dbReference>
<dbReference type="PANTHER" id="PTHR46796:SF13">
    <property type="entry name" value="HTH-TYPE TRANSCRIPTIONAL ACTIVATOR RHAS"/>
    <property type="match status" value="1"/>
</dbReference>
<dbReference type="AlphaFoldDB" id="A0A3N4PWC3"/>
<reference evidence="5 6" key="1">
    <citation type="submission" date="2018-11" db="EMBL/GenBank/DDBJ databases">
        <title>Chitinophaga lutea sp.nov., isolate from arsenic contaminated soil.</title>
        <authorList>
            <person name="Zong Y."/>
        </authorList>
    </citation>
    <scope>NUCLEOTIDE SEQUENCE [LARGE SCALE GENOMIC DNA]</scope>
    <source>
        <strain evidence="5 6">ZY74</strain>
    </source>
</reference>
<dbReference type="PROSITE" id="PS01124">
    <property type="entry name" value="HTH_ARAC_FAMILY_2"/>
    <property type="match status" value="1"/>
</dbReference>
<dbReference type="InterPro" id="IPR018060">
    <property type="entry name" value="HTH_AraC"/>
</dbReference>
<keyword evidence="2" id="KW-0238">DNA-binding</keyword>
<keyword evidence="1" id="KW-0805">Transcription regulation</keyword>
<name>A0A3N4PWC3_9BACT</name>
<dbReference type="InterPro" id="IPR009057">
    <property type="entry name" value="Homeodomain-like_sf"/>
</dbReference>
<evidence type="ECO:0000256" key="2">
    <source>
        <dbReference type="ARBA" id="ARBA00023125"/>
    </source>
</evidence>
<comment type="caution">
    <text evidence="5">The sequence shown here is derived from an EMBL/GenBank/DDBJ whole genome shotgun (WGS) entry which is preliminary data.</text>
</comment>
<dbReference type="InterPro" id="IPR020449">
    <property type="entry name" value="Tscrpt_reg_AraC-type_HTH"/>
</dbReference>
<organism evidence="5 6">
    <name type="scientific">Chitinophaga lutea</name>
    <dbReference type="NCBI Taxonomy" id="2488634"/>
    <lineage>
        <taxon>Bacteria</taxon>
        <taxon>Pseudomonadati</taxon>
        <taxon>Bacteroidota</taxon>
        <taxon>Chitinophagia</taxon>
        <taxon>Chitinophagales</taxon>
        <taxon>Chitinophagaceae</taxon>
        <taxon>Chitinophaga</taxon>
    </lineage>
</organism>
<keyword evidence="6" id="KW-1185">Reference proteome</keyword>
<dbReference type="GO" id="GO:0043565">
    <property type="term" value="F:sequence-specific DNA binding"/>
    <property type="evidence" value="ECO:0007669"/>
    <property type="project" value="InterPro"/>
</dbReference>
<gene>
    <name evidence="5" type="ORF">EGT74_01060</name>
</gene>
<dbReference type="Pfam" id="PF20240">
    <property type="entry name" value="DUF6597"/>
    <property type="match status" value="1"/>
</dbReference>
<sequence length="271" mass="30746">MKYREITPANRLQQYVKCYYIYESDTSTAFEDIVFPSGAMEIIFNLGAGHWQTDAGSGFVTTPAIELWGQIIRPLPVKSIGKNTMLGIRFFPHAASFILNDKASLFNNQVADFSDIWGEVTTSLHGRLLDTAIWQERIALVENFLLQRLAASEGRWNKAGLIDHIMREMGHEDFFDNIENVASRYGITSRYLQKLFLQYTGLTPKLYTKINRFQQSLKLVTQKDIPLTSIAYHCGYFDQSHFIKEFKSFTGLTPSGYAADTSPITVAAVQN</sequence>
<dbReference type="PANTHER" id="PTHR46796">
    <property type="entry name" value="HTH-TYPE TRANSCRIPTIONAL ACTIVATOR RHAS-RELATED"/>
    <property type="match status" value="1"/>
</dbReference>
<dbReference type="InterPro" id="IPR046532">
    <property type="entry name" value="DUF6597"/>
</dbReference>
<accession>A0A3N4PWC3</accession>
<evidence type="ECO:0000313" key="6">
    <source>
        <dbReference type="Proteomes" id="UP000278351"/>
    </source>
</evidence>
<dbReference type="Proteomes" id="UP000278351">
    <property type="component" value="Unassembled WGS sequence"/>
</dbReference>
<dbReference type="OrthoDB" id="655946at2"/>
<dbReference type="Gene3D" id="1.10.10.60">
    <property type="entry name" value="Homeodomain-like"/>
    <property type="match status" value="1"/>
</dbReference>
<protein>
    <submittedName>
        <fullName evidence="5">Helix-turn-helix domain-containing protein</fullName>
    </submittedName>
</protein>
<keyword evidence="3" id="KW-0804">Transcription</keyword>
<evidence type="ECO:0000313" key="5">
    <source>
        <dbReference type="EMBL" id="RPE12178.1"/>
    </source>
</evidence>
<evidence type="ECO:0000256" key="3">
    <source>
        <dbReference type="ARBA" id="ARBA00023163"/>
    </source>
</evidence>
<dbReference type="SUPFAM" id="SSF46689">
    <property type="entry name" value="Homeodomain-like"/>
    <property type="match status" value="1"/>
</dbReference>
<evidence type="ECO:0000259" key="4">
    <source>
        <dbReference type="PROSITE" id="PS01124"/>
    </source>
</evidence>
<feature type="domain" description="HTH araC/xylS-type" evidence="4">
    <location>
        <begin position="159"/>
        <end position="260"/>
    </location>
</feature>
<proteinExistence type="predicted"/>
<evidence type="ECO:0000256" key="1">
    <source>
        <dbReference type="ARBA" id="ARBA00023015"/>
    </source>
</evidence>
<dbReference type="Pfam" id="PF12833">
    <property type="entry name" value="HTH_18"/>
    <property type="match status" value="1"/>
</dbReference>
<dbReference type="SMART" id="SM00342">
    <property type="entry name" value="HTH_ARAC"/>
    <property type="match status" value="1"/>
</dbReference>
<dbReference type="RefSeq" id="WP_123844627.1">
    <property type="nucleotide sequence ID" value="NZ_RPDH01000001.1"/>
</dbReference>
<dbReference type="GO" id="GO:0003700">
    <property type="term" value="F:DNA-binding transcription factor activity"/>
    <property type="evidence" value="ECO:0007669"/>
    <property type="project" value="InterPro"/>
</dbReference>